<reference evidence="2" key="1">
    <citation type="submission" date="2018-05" db="EMBL/GenBank/DDBJ databases">
        <authorList>
            <person name="Lanie J.A."/>
            <person name="Ng W.-L."/>
            <person name="Kazmierczak K.M."/>
            <person name="Andrzejewski T.M."/>
            <person name="Davidsen T.M."/>
            <person name="Wayne K.J."/>
            <person name="Tettelin H."/>
            <person name="Glass J.I."/>
            <person name="Rusch D."/>
            <person name="Podicherti R."/>
            <person name="Tsui H.-C.T."/>
            <person name="Winkler M.E."/>
        </authorList>
    </citation>
    <scope>NUCLEOTIDE SEQUENCE</scope>
</reference>
<feature type="domain" description="LPS-assembly protein LptD central" evidence="1">
    <location>
        <begin position="178"/>
        <end position="275"/>
    </location>
</feature>
<dbReference type="HAMAP" id="MF_01411">
    <property type="entry name" value="LPS_assembly_LptD"/>
    <property type="match status" value="1"/>
</dbReference>
<dbReference type="InterPro" id="IPR020889">
    <property type="entry name" value="LipoPS_assembly_LptD"/>
</dbReference>
<dbReference type="InterPro" id="IPR045659">
    <property type="entry name" value="LptD_2"/>
</dbReference>
<dbReference type="GO" id="GO:1990351">
    <property type="term" value="C:transporter complex"/>
    <property type="evidence" value="ECO:0007669"/>
    <property type="project" value="TreeGrafter"/>
</dbReference>
<evidence type="ECO:0000313" key="2">
    <source>
        <dbReference type="EMBL" id="SVA20919.1"/>
    </source>
</evidence>
<dbReference type="Pfam" id="PF19838">
    <property type="entry name" value="LptD_2"/>
    <property type="match status" value="1"/>
</dbReference>
<dbReference type="GO" id="GO:0043165">
    <property type="term" value="P:Gram-negative-bacterium-type cell outer membrane assembly"/>
    <property type="evidence" value="ECO:0007669"/>
    <property type="project" value="InterPro"/>
</dbReference>
<evidence type="ECO:0000259" key="1">
    <source>
        <dbReference type="Pfam" id="PF19838"/>
    </source>
</evidence>
<dbReference type="PANTHER" id="PTHR30189">
    <property type="entry name" value="LPS-ASSEMBLY PROTEIN"/>
    <property type="match status" value="1"/>
</dbReference>
<organism evidence="2">
    <name type="scientific">marine metagenome</name>
    <dbReference type="NCBI Taxonomy" id="408172"/>
    <lineage>
        <taxon>unclassified sequences</taxon>
        <taxon>metagenomes</taxon>
        <taxon>ecological metagenomes</taxon>
    </lineage>
</organism>
<dbReference type="GO" id="GO:0009279">
    <property type="term" value="C:cell outer membrane"/>
    <property type="evidence" value="ECO:0007669"/>
    <property type="project" value="InterPro"/>
</dbReference>
<gene>
    <name evidence="2" type="ORF">METZ01_LOCUS73773</name>
</gene>
<dbReference type="PANTHER" id="PTHR30189:SF1">
    <property type="entry name" value="LPS-ASSEMBLY PROTEIN LPTD"/>
    <property type="match status" value="1"/>
</dbReference>
<sequence>MTRLLPLILICILMFPLVGVAQLLEGYNSRQFRIERIGDDHVRLIGAVEIERDDWKFFAEEVELFTDTERLVASGNVVYTSADTSVAADRVEFDMKTRTGTFFVATGTVSLRDAEVDRSFFGTQEPDVYFYGETIDKLGPRKYRITDGGFTTCVQPTPRWLLTTSSAVVNLDDYAILKNTVLKVKGVPLLYLPVMYYPIQEDDRSTGFLLPAYGSSTFRGQSLSNAFFWAINRSNDATIMHDWFSTAGQGTGAQYRYVGAGTSRGDLTAYFLNEPAITLSEDENDVIPARRSFQLTGDFNQSLGSNIRARGRVDYFSDVTVQQTFHTNVLEASRRQRRFLGNVQGNWGSYTLSGTFDWNETFFGDTASTLVGSTPRLSLRRAERPIAQNWPIYFSLGAEAGTLVRQGRSNDQVKDLGLTRLDFNPKIRIPFTKWPFLTVNTSVAWRGTYWTERFDPEQSLQVDEGIFRQYFDLQSTITGPVFMKIWDTPNSGYAERFKHLIEPTVTVQRATAINNFNQIVKLEGTDMVVGSVTRLGYGLVNRFLARRRQGDAREVLSISLLQSFYTDDRASQFDRRFRTSFNGTAPSRLTPVSLLVRSSPNDQINTSVRAEYDTRYGAFREISASGTLAVSDWLQTTGGWSQRRYIEGLQGFNNRAQLNHYLNASTIIRSRGNRAGGIYTFNYDMLRNSFMQQRFMAYYNAQCCGISVEYQSFNFTGLRGYYGRHSRMPVDRRINVSFTLAGIGSFSNFFGAFFGNQEQLR</sequence>
<protein>
    <recommendedName>
        <fullName evidence="1">LPS-assembly protein LptD central domain-containing protein</fullName>
    </recommendedName>
</protein>
<accession>A0A381TYJ9</accession>
<dbReference type="InterPro" id="IPR050218">
    <property type="entry name" value="LptD"/>
</dbReference>
<proteinExistence type="inferred from homology"/>
<dbReference type="EMBL" id="UINC01005373">
    <property type="protein sequence ID" value="SVA20919.1"/>
    <property type="molecule type" value="Genomic_DNA"/>
</dbReference>
<dbReference type="AlphaFoldDB" id="A0A381TYJ9"/>
<name>A0A381TYJ9_9ZZZZ</name>
<dbReference type="GO" id="GO:0015920">
    <property type="term" value="P:lipopolysaccharide transport"/>
    <property type="evidence" value="ECO:0007669"/>
    <property type="project" value="InterPro"/>
</dbReference>